<dbReference type="OMA" id="THYSECL"/>
<gene>
    <name evidence="3" type="ORF">PTSG_01364</name>
</gene>
<name>F2U047_SALR5</name>
<dbReference type="EMBL" id="GL832958">
    <property type="protein sequence ID" value="EGD80775.1"/>
    <property type="molecule type" value="Genomic_DNA"/>
</dbReference>
<keyword evidence="4" id="KW-1185">Reference proteome</keyword>
<dbReference type="AlphaFoldDB" id="F2U047"/>
<dbReference type="Proteomes" id="UP000007799">
    <property type="component" value="Unassembled WGS sequence"/>
</dbReference>
<feature type="region of interest" description="Disordered" evidence="2">
    <location>
        <begin position="715"/>
        <end position="739"/>
    </location>
</feature>
<feature type="coiled-coil region" evidence="1">
    <location>
        <begin position="241"/>
        <end position="282"/>
    </location>
</feature>
<evidence type="ECO:0000313" key="4">
    <source>
        <dbReference type="Proteomes" id="UP000007799"/>
    </source>
</evidence>
<dbReference type="STRING" id="946362.F2U047"/>
<evidence type="ECO:0000256" key="2">
    <source>
        <dbReference type="SAM" id="MobiDB-lite"/>
    </source>
</evidence>
<dbReference type="eggNOG" id="ENOG502RA81">
    <property type="taxonomic scope" value="Eukaryota"/>
</dbReference>
<organism evidence="4">
    <name type="scientific">Salpingoeca rosetta (strain ATCC 50818 / BSB-021)</name>
    <dbReference type="NCBI Taxonomy" id="946362"/>
    <lineage>
        <taxon>Eukaryota</taxon>
        <taxon>Choanoflagellata</taxon>
        <taxon>Craspedida</taxon>
        <taxon>Salpingoecidae</taxon>
        <taxon>Salpingoeca</taxon>
    </lineage>
</organism>
<keyword evidence="1" id="KW-0175">Coiled coil</keyword>
<reference evidence="3" key="1">
    <citation type="submission" date="2009-08" db="EMBL/GenBank/DDBJ databases">
        <title>Annotation of Salpingoeca rosetta.</title>
        <authorList>
            <consortium name="The Broad Institute Genome Sequencing Platform"/>
            <person name="Russ C."/>
            <person name="Cuomo C."/>
            <person name="Burger G."/>
            <person name="Gray M.W."/>
            <person name="Holland P.W.H."/>
            <person name="King N."/>
            <person name="Lang F.B.F."/>
            <person name="Roger A.J."/>
            <person name="Ruiz-Trillo I."/>
            <person name="Young S.K."/>
            <person name="Zeng Q."/>
            <person name="Gargeya S."/>
            <person name="Alvarado L."/>
            <person name="Berlin A."/>
            <person name="Chapman S.B."/>
            <person name="Chen Z."/>
            <person name="Freedman E."/>
            <person name="Gellesch M."/>
            <person name="Goldberg J."/>
            <person name="Griggs A."/>
            <person name="Gujja S."/>
            <person name="Heilman E."/>
            <person name="Heiman D."/>
            <person name="Howarth C."/>
            <person name="Mehta T."/>
            <person name="Neiman D."/>
            <person name="Pearson M."/>
            <person name="Roberts A."/>
            <person name="Saif S."/>
            <person name="Shea T."/>
            <person name="Shenoy N."/>
            <person name="Sisk P."/>
            <person name="Stolte C."/>
            <person name="Sykes S."/>
            <person name="White J."/>
            <person name="Yandava C."/>
            <person name="Haas B."/>
            <person name="Nusbaum C."/>
            <person name="Birren B."/>
        </authorList>
    </citation>
    <scope>NUCLEOTIDE SEQUENCE [LARGE SCALE GENOMIC DNA]</scope>
    <source>
        <strain evidence="3">ATCC 50818</strain>
    </source>
</reference>
<feature type="region of interest" description="Disordered" evidence="2">
    <location>
        <begin position="618"/>
        <end position="640"/>
    </location>
</feature>
<evidence type="ECO:0000256" key="1">
    <source>
        <dbReference type="SAM" id="Coils"/>
    </source>
</evidence>
<evidence type="ECO:0000313" key="3">
    <source>
        <dbReference type="EMBL" id="EGD80775.1"/>
    </source>
</evidence>
<dbReference type="InParanoid" id="F2U047"/>
<feature type="region of interest" description="Disordered" evidence="2">
    <location>
        <begin position="1"/>
        <end position="27"/>
    </location>
</feature>
<dbReference type="KEGG" id="sre:PTSG_01364"/>
<feature type="compositionally biased region" description="Basic and acidic residues" evidence="2">
    <location>
        <begin position="715"/>
        <end position="731"/>
    </location>
</feature>
<feature type="compositionally biased region" description="Acidic residues" evidence="2">
    <location>
        <begin position="192"/>
        <end position="212"/>
    </location>
</feature>
<sequence length="739" mass="82754">MHRTAGAAGGDSRSVPKRGGGGQVMERKQQAVDFQALTEECLRGLEAVDVAADQLHKLRDAIKDSSLPRPLSMHIMVISGRLLRASSSLHPPLYELSRLVALYAKPWEEKGSVLAKLHQSYAEHHRQLQLALSQLQTTGADLERMKEERLHMLWERLFAKSMTNQRHGRRWKFLIESFRQAAEKGEHIHFDDGDDDDDEDDDDLDSIGDDLPGDTNGRRRRRPPLKPTSRRETRPNILVAAERRQAERERMQQEILQLKSEVRSLMQTRDDLQTRLDKALLKKPVASAACQVQLLKPPGTEAPNEVLSAVSKAIAVNKSRSAGNDLPASNGGGDADNEEQVDIGEDSAVTHVHLIHISGFADVLLPDISIEAVVRPSITSDAKDTQRIRVADALYTGDSLFVGGELELQGLFVQDVVEVRVFTGFEEAELVATGTTTARALLESIHATTSCTLKCDDGSMTTRTTFVSATISMSLRTTAAMAAFAEEAGAGRCPSFLRLTIAASHTPLSDAQIEMMTPKFEGEKRRPLRRNRVKNNLDQDDDGHRQSAEAMRQEVDIANGLFELLDVNSEDLREATFTMQEMLELTLLHTRQLQALQHQYDARIEELVAEKLALEEAKSKEHKADNTQTSGMQTDPMPEPEPVVIEKEVEKLVEVEKIVEKIVERVKVVEKYVEVPVDTGGSAGFQRRYRPPRPRFNSPFLQRLVEYARESVKRRQELSDKVQGERDREIKAQANVYSR</sequence>
<proteinExistence type="predicted"/>
<dbReference type="OrthoDB" id="2157345at2759"/>
<dbReference type="GeneID" id="16077933"/>
<feature type="region of interest" description="Disordered" evidence="2">
    <location>
        <begin position="187"/>
        <end position="236"/>
    </location>
</feature>
<dbReference type="RefSeq" id="XP_004997336.1">
    <property type="nucleotide sequence ID" value="XM_004997279.1"/>
</dbReference>
<protein>
    <submittedName>
        <fullName evidence="3">Uncharacterized protein</fullName>
    </submittedName>
</protein>
<accession>F2U047</accession>